<dbReference type="GO" id="GO:0071949">
    <property type="term" value="F:FAD binding"/>
    <property type="evidence" value="ECO:0007669"/>
    <property type="project" value="InterPro"/>
</dbReference>
<evidence type="ECO:0000256" key="3">
    <source>
        <dbReference type="ARBA" id="ARBA00022827"/>
    </source>
</evidence>
<dbReference type="EMBL" id="CP048711">
    <property type="protein sequence ID" value="QIB64974.1"/>
    <property type="molecule type" value="Genomic_DNA"/>
</dbReference>
<dbReference type="PANTHER" id="PTHR43004">
    <property type="entry name" value="TRK SYSTEM POTASSIUM UPTAKE PROTEIN"/>
    <property type="match status" value="1"/>
</dbReference>
<dbReference type="SUPFAM" id="SSF51905">
    <property type="entry name" value="FAD/NAD(P)-binding domain"/>
    <property type="match status" value="1"/>
</dbReference>
<dbReference type="RefSeq" id="WP_163494223.1">
    <property type="nucleotide sequence ID" value="NZ_CP048711.1"/>
</dbReference>
<name>A0A6C0U6A4_9GAMM</name>
<evidence type="ECO:0000313" key="6">
    <source>
        <dbReference type="Proteomes" id="UP000477680"/>
    </source>
</evidence>
<dbReference type="GO" id="GO:0016709">
    <property type="term" value="F:oxidoreductase activity, acting on paired donors, with incorporation or reduction of molecular oxygen, NAD(P)H as one donor, and incorporation of one atom of oxygen"/>
    <property type="evidence" value="ECO:0007669"/>
    <property type="project" value="UniProtKB-ARBA"/>
</dbReference>
<dbReference type="KEGG" id="kim:G3T16_05745"/>
<accession>A0A6C0U6A4</accession>
<sequence>MISKRVHICGAGPVGIVTALGLCRVGIPVTILEADEDVCQDLKACYYHVPSVDILEDIGMLDKLLEGGTKDQELRFTDAGLGRSVDINLGVLSRNFRNPYAVSAGQDWFARVGYEVLKADGYDCDVQFGHRVVSTRQDAERVTVEVDTPKGRKTIQTQWLIGCDGGRSQVRRSQDIKLGGFTWPDRFLLIETSHDLEPEFGRLDYRANGPDWRLVIRIPFGPGANDWTYRVVCGIQEGTADEDVLNEAFCQSRLQELKPLSVPYEITNKTIYNVHQKYAETFRKGRIILAGDASHMNNPIGGLGLNSGIHDAQNLIEKFSKVWLENEDDSILDLYDRQRRLTCRDCIQKMSIENKERNEITDLGEREKMMDYLEGIASDEDKLHTFLYRWAMADSLDYANRVS</sequence>
<reference evidence="5 6" key="1">
    <citation type="submission" date="2020-02" db="EMBL/GenBank/DDBJ databases">
        <title>Genome sequencing for Kineobactrum sp. M2.</title>
        <authorList>
            <person name="Park S.-J."/>
        </authorList>
    </citation>
    <scope>NUCLEOTIDE SEQUENCE [LARGE SCALE GENOMIC DNA]</scope>
    <source>
        <strain evidence="5 6">M2</strain>
    </source>
</reference>
<organism evidence="5 6">
    <name type="scientific">Kineobactrum salinum</name>
    <dbReference type="NCBI Taxonomy" id="2708301"/>
    <lineage>
        <taxon>Bacteria</taxon>
        <taxon>Pseudomonadati</taxon>
        <taxon>Pseudomonadota</taxon>
        <taxon>Gammaproteobacteria</taxon>
        <taxon>Cellvibrionales</taxon>
        <taxon>Halieaceae</taxon>
        <taxon>Kineobactrum</taxon>
    </lineage>
</organism>
<gene>
    <name evidence="5" type="ORF">G3T16_05745</name>
</gene>
<evidence type="ECO:0000256" key="1">
    <source>
        <dbReference type="ARBA" id="ARBA00001974"/>
    </source>
</evidence>
<protein>
    <recommendedName>
        <fullName evidence="4">FAD-binding domain-containing protein</fullName>
    </recommendedName>
</protein>
<dbReference type="InterPro" id="IPR050641">
    <property type="entry name" value="RIFMO-like"/>
</dbReference>
<feature type="domain" description="FAD-binding" evidence="4">
    <location>
        <begin position="5"/>
        <end position="348"/>
    </location>
</feature>
<evidence type="ECO:0000256" key="2">
    <source>
        <dbReference type="ARBA" id="ARBA00022630"/>
    </source>
</evidence>
<dbReference type="AlphaFoldDB" id="A0A6C0U6A4"/>
<keyword evidence="2" id="KW-0285">Flavoprotein</keyword>
<dbReference type="Pfam" id="PF01494">
    <property type="entry name" value="FAD_binding_3"/>
    <property type="match status" value="1"/>
</dbReference>
<keyword evidence="3" id="KW-0274">FAD</keyword>
<comment type="cofactor">
    <cofactor evidence="1">
        <name>FAD</name>
        <dbReference type="ChEBI" id="CHEBI:57692"/>
    </cofactor>
</comment>
<dbReference type="InterPro" id="IPR036188">
    <property type="entry name" value="FAD/NAD-bd_sf"/>
</dbReference>
<proteinExistence type="predicted"/>
<dbReference type="PANTHER" id="PTHR43004:SF19">
    <property type="entry name" value="BINDING MONOOXYGENASE, PUTATIVE (JCVI)-RELATED"/>
    <property type="match status" value="1"/>
</dbReference>
<dbReference type="Proteomes" id="UP000477680">
    <property type="component" value="Chromosome"/>
</dbReference>
<dbReference type="PRINTS" id="PR00420">
    <property type="entry name" value="RNGMNOXGNASE"/>
</dbReference>
<dbReference type="Gene3D" id="3.30.70.2450">
    <property type="match status" value="1"/>
</dbReference>
<dbReference type="Gene3D" id="3.50.50.60">
    <property type="entry name" value="FAD/NAD(P)-binding domain"/>
    <property type="match status" value="1"/>
</dbReference>
<keyword evidence="6" id="KW-1185">Reference proteome</keyword>
<evidence type="ECO:0000259" key="4">
    <source>
        <dbReference type="Pfam" id="PF01494"/>
    </source>
</evidence>
<evidence type="ECO:0000313" key="5">
    <source>
        <dbReference type="EMBL" id="QIB64974.1"/>
    </source>
</evidence>
<dbReference type="InterPro" id="IPR002938">
    <property type="entry name" value="FAD-bd"/>
</dbReference>